<evidence type="ECO:0000256" key="2">
    <source>
        <dbReference type="ARBA" id="ARBA00022643"/>
    </source>
</evidence>
<dbReference type="PIRSF" id="PIRSF000337">
    <property type="entry name" value="NTA_MOA"/>
    <property type="match status" value="1"/>
</dbReference>
<proteinExistence type="inferred from homology"/>
<keyword evidence="2" id="KW-0288">FMN</keyword>
<organism evidence="7 8">
    <name type="scientific">Actinocorallia longicatena</name>
    <dbReference type="NCBI Taxonomy" id="111803"/>
    <lineage>
        <taxon>Bacteria</taxon>
        <taxon>Bacillati</taxon>
        <taxon>Actinomycetota</taxon>
        <taxon>Actinomycetes</taxon>
        <taxon>Streptosporangiales</taxon>
        <taxon>Thermomonosporaceae</taxon>
        <taxon>Actinocorallia</taxon>
    </lineage>
</organism>
<accession>A0ABP6QCQ2</accession>
<sequence>MTLHLSAALDGAGWHPAAWRDPAARPRELFSARYWAGLAAEAERGLLDFVTFEDAFALQSSRFEGHDDRTDQVRGRLDAVLLAARLAPVTTHLGLVPTTSTTHSEPFHVAVGIASLDHASRGRAGWRPQVHGRDVDARHFGRREFPPLDPAALDWGFVSTLFDEAADFAEVVRRLWDSWEDDAEIRDAATGRFIDRDKLHYIDFVGEHFSVRGPSITPRPPQGQPLVTVLGHDVVPYELAARSADVLYVTPHSREQAATILGQVRDAERTVVRTGEPLKVFADVLVIFDGAERKARLDDLDGAELFSDALIFTGSAGELADLILDWRELGYEGFRLRPGVLPTDLAEISGKLVPELQRRGAFRTSYQETVLRERLGLPRPLSRYTGTAR</sequence>
<dbReference type="InterPro" id="IPR051260">
    <property type="entry name" value="Diverse_substr_monoxygenases"/>
</dbReference>
<keyword evidence="8" id="KW-1185">Reference proteome</keyword>
<evidence type="ECO:0000259" key="6">
    <source>
        <dbReference type="Pfam" id="PF00296"/>
    </source>
</evidence>
<protein>
    <submittedName>
        <fullName evidence="7">LLM class flavin-dependent oxidoreductase</fullName>
    </submittedName>
</protein>
<dbReference type="SUPFAM" id="SSF51679">
    <property type="entry name" value="Bacterial luciferase-like"/>
    <property type="match status" value="1"/>
</dbReference>
<feature type="domain" description="Luciferase-like" evidence="6">
    <location>
        <begin position="24"/>
        <end position="295"/>
    </location>
</feature>
<name>A0ABP6QCQ2_9ACTN</name>
<dbReference type="Proteomes" id="UP001501237">
    <property type="component" value="Unassembled WGS sequence"/>
</dbReference>
<evidence type="ECO:0000313" key="8">
    <source>
        <dbReference type="Proteomes" id="UP001501237"/>
    </source>
</evidence>
<gene>
    <name evidence="7" type="ORF">GCM10010468_42970</name>
</gene>
<evidence type="ECO:0000256" key="1">
    <source>
        <dbReference type="ARBA" id="ARBA00022630"/>
    </source>
</evidence>
<dbReference type="InterPro" id="IPR036661">
    <property type="entry name" value="Luciferase-like_sf"/>
</dbReference>
<keyword evidence="4" id="KW-0503">Monooxygenase</keyword>
<dbReference type="EMBL" id="BAAAUV010000010">
    <property type="protein sequence ID" value="GAA3219102.1"/>
    <property type="molecule type" value="Genomic_DNA"/>
</dbReference>
<keyword evidence="1" id="KW-0285">Flavoprotein</keyword>
<dbReference type="RefSeq" id="WP_344831102.1">
    <property type="nucleotide sequence ID" value="NZ_BAAAUV010000010.1"/>
</dbReference>
<evidence type="ECO:0000313" key="7">
    <source>
        <dbReference type="EMBL" id="GAA3219102.1"/>
    </source>
</evidence>
<dbReference type="InterPro" id="IPR011251">
    <property type="entry name" value="Luciferase-like_dom"/>
</dbReference>
<evidence type="ECO:0000256" key="4">
    <source>
        <dbReference type="ARBA" id="ARBA00023033"/>
    </source>
</evidence>
<dbReference type="Pfam" id="PF00296">
    <property type="entry name" value="Bac_luciferase"/>
    <property type="match status" value="1"/>
</dbReference>
<keyword evidence="3" id="KW-0560">Oxidoreductase</keyword>
<evidence type="ECO:0000256" key="3">
    <source>
        <dbReference type="ARBA" id="ARBA00023002"/>
    </source>
</evidence>
<dbReference type="InterPro" id="IPR016215">
    <property type="entry name" value="NTA_MOA"/>
</dbReference>
<dbReference type="Gene3D" id="3.20.20.30">
    <property type="entry name" value="Luciferase-like domain"/>
    <property type="match status" value="1"/>
</dbReference>
<comment type="caution">
    <text evidence="7">The sequence shown here is derived from an EMBL/GenBank/DDBJ whole genome shotgun (WGS) entry which is preliminary data.</text>
</comment>
<dbReference type="PANTHER" id="PTHR30011">
    <property type="entry name" value="ALKANESULFONATE MONOOXYGENASE-RELATED"/>
    <property type="match status" value="1"/>
</dbReference>
<dbReference type="PANTHER" id="PTHR30011:SF16">
    <property type="entry name" value="C2H2 FINGER DOMAIN TRANSCRIPTION FACTOR (EUROFUNG)-RELATED"/>
    <property type="match status" value="1"/>
</dbReference>
<evidence type="ECO:0000256" key="5">
    <source>
        <dbReference type="ARBA" id="ARBA00033748"/>
    </source>
</evidence>
<reference evidence="8" key="1">
    <citation type="journal article" date="2019" name="Int. J. Syst. Evol. Microbiol.">
        <title>The Global Catalogue of Microorganisms (GCM) 10K type strain sequencing project: providing services to taxonomists for standard genome sequencing and annotation.</title>
        <authorList>
            <consortium name="The Broad Institute Genomics Platform"/>
            <consortium name="The Broad Institute Genome Sequencing Center for Infectious Disease"/>
            <person name="Wu L."/>
            <person name="Ma J."/>
        </authorList>
    </citation>
    <scope>NUCLEOTIDE SEQUENCE [LARGE SCALE GENOMIC DNA]</scope>
    <source>
        <strain evidence="8">JCM 9377</strain>
    </source>
</reference>
<comment type="similarity">
    <text evidence="5">Belongs to the NtaA/SnaA/DszA monooxygenase family.</text>
</comment>